<dbReference type="Pfam" id="PF02064">
    <property type="entry name" value="MAS20"/>
    <property type="match status" value="1"/>
</dbReference>
<dbReference type="FunFam" id="1.20.960.10:FF:000002">
    <property type="entry name" value="Mitochondrial import receptor subunit TOM20"/>
    <property type="match status" value="1"/>
</dbReference>
<dbReference type="Gene3D" id="1.20.960.10">
    <property type="entry name" value="Mitochondrial outer membrane translocase complex, subunit Tom20 domain"/>
    <property type="match status" value="1"/>
</dbReference>
<dbReference type="InterPro" id="IPR002056">
    <property type="entry name" value="MAS20"/>
</dbReference>
<dbReference type="PRINTS" id="PR00351">
    <property type="entry name" value="OM20RECEPTOR"/>
</dbReference>
<evidence type="ECO:0000256" key="8">
    <source>
        <dbReference type="ARBA" id="ARBA00023128"/>
    </source>
</evidence>
<dbReference type="PIRSF" id="PIRSF037707">
    <property type="entry name" value="MAS20_rcpt"/>
    <property type="match status" value="1"/>
</dbReference>
<dbReference type="NCBIfam" id="TIGR00985">
    <property type="entry name" value="3a0801s04tom"/>
    <property type="match status" value="1"/>
</dbReference>
<evidence type="ECO:0000256" key="11">
    <source>
        <dbReference type="ARBA" id="ARBA00068548"/>
    </source>
</evidence>
<dbReference type="GO" id="GO:0006605">
    <property type="term" value="P:protein targeting"/>
    <property type="evidence" value="ECO:0007669"/>
    <property type="project" value="InterPro"/>
</dbReference>
<evidence type="ECO:0000256" key="15">
    <source>
        <dbReference type="SAM" id="Coils"/>
    </source>
</evidence>
<dbReference type="GO" id="GO:0030943">
    <property type="term" value="F:mitochondrion targeting sequence binding"/>
    <property type="evidence" value="ECO:0007669"/>
    <property type="project" value="TreeGrafter"/>
</dbReference>
<dbReference type="GO" id="GO:0008320">
    <property type="term" value="F:protein transmembrane transporter activity"/>
    <property type="evidence" value="ECO:0007669"/>
    <property type="project" value="TreeGrafter"/>
</dbReference>
<evidence type="ECO:0000256" key="4">
    <source>
        <dbReference type="ARBA" id="ARBA00022692"/>
    </source>
</evidence>
<evidence type="ECO:0000256" key="9">
    <source>
        <dbReference type="ARBA" id="ARBA00023136"/>
    </source>
</evidence>
<dbReference type="EMBL" id="CAJPDR010000581">
    <property type="protein sequence ID" value="CAF9939984.1"/>
    <property type="molecule type" value="Genomic_DNA"/>
</dbReference>
<evidence type="ECO:0000256" key="1">
    <source>
        <dbReference type="ARBA" id="ARBA00004572"/>
    </source>
</evidence>
<dbReference type="SUPFAM" id="SSF47157">
    <property type="entry name" value="Mitochondrial import receptor subunit Tom20"/>
    <property type="match status" value="1"/>
</dbReference>
<feature type="coiled-coil region" evidence="15">
    <location>
        <begin position="41"/>
        <end position="75"/>
    </location>
</feature>
<dbReference type="PANTHER" id="PTHR12430">
    <property type="entry name" value="MITOCHONDRIAL IMPORT RECEPTOR SUBUNIT TOM20"/>
    <property type="match status" value="1"/>
</dbReference>
<evidence type="ECO:0000256" key="5">
    <source>
        <dbReference type="ARBA" id="ARBA00022787"/>
    </source>
</evidence>
<dbReference type="GO" id="GO:0016031">
    <property type="term" value="P:tRNA import into mitochondrion"/>
    <property type="evidence" value="ECO:0007669"/>
    <property type="project" value="TreeGrafter"/>
</dbReference>
<keyword evidence="7 16" id="KW-1133">Transmembrane helix</keyword>
<evidence type="ECO:0000256" key="7">
    <source>
        <dbReference type="ARBA" id="ARBA00022989"/>
    </source>
</evidence>
<keyword evidence="6" id="KW-0653">Protein transport</keyword>
<evidence type="ECO:0000256" key="10">
    <source>
        <dbReference type="ARBA" id="ARBA00042705"/>
    </source>
</evidence>
<dbReference type="GO" id="GO:0005742">
    <property type="term" value="C:mitochondrial outer membrane translocase complex"/>
    <property type="evidence" value="ECO:0007669"/>
    <property type="project" value="UniProtKB-UniRule"/>
</dbReference>
<keyword evidence="4 16" id="KW-0812">Transmembrane</keyword>
<comment type="caution">
    <text evidence="17">The sequence shown here is derived from an EMBL/GenBank/DDBJ whole genome shotgun (WGS) entry which is preliminary data.</text>
</comment>
<evidence type="ECO:0000256" key="12">
    <source>
        <dbReference type="ARBA" id="ARBA00073975"/>
    </source>
</evidence>
<evidence type="ECO:0000313" key="18">
    <source>
        <dbReference type="Proteomes" id="UP000664203"/>
    </source>
</evidence>
<keyword evidence="5 14" id="KW-1000">Mitochondrion outer membrane</keyword>
<comment type="similarity">
    <text evidence="2 14">Belongs to the Tom20 family.</text>
</comment>
<dbReference type="InterPro" id="IPR023392">
    <property type="entry name" value="Tom20_dom_sf"/>
</dbReference>
<comment type="subcellular location">
    <subcellularLocation>
        <location evidence="1">Mitochondrion outer membrane</location>
        <topology evidence="1">Single-pass membrane protein</topology>
    </subcellularLocation>
</comment>
<keyword evidence="9 14" id="KW-0472">Membrane</keyword>
<sequence>MSSSVRTSTIVIASAGAIITGFLAYAVYFDHKRRSDPDFRKALKRESRREARAAKEEAEAQGVQQKQAIENAVSEAREEGFPTDVEDKEAYFMNEVGQGEVLCQDGTKQIEAALCFYKALKVYPQPRDLIHIYDKTVPKPVIDILAEMIALDPTISVGPFGAGGSGSGPGSSTGIDD</sequence>
<proteinExistence type="inferred from homology"/>
<protein>
    <recommendedName>
        <fullName evidence="11">Mitochondrial import receptor subunit TOM20</fullName>
    </recommendedName>
    <alternativeName>
        <fullName evidence="10">Mitochondrial 20 kDa outer membrane protein</fullName>
    </alternativeName>
    <alternativeName>
        <fullName evidence="12">Mitochondrial import receptor subunit tom20</fullName>
    </alternativeName>
    <alternativeName>
        <fullName evidence="13">Translocase of outer membrane 20 kDa subunit</fullName>
    </alternativeName>
</protein>
<keyword evidence="15" id="KW-0175">Coiled coil</keyword>
<evidence type="ECO:0000256" key="3">
    <source>
        <dbReference type="ARBA" id="ARBA00022448"/>
    </source>
</evidence>
<keyword evidence="18" id="KW-1185">Reference proteome</keyword>
<dbReference type="GO" id="GO:0030150">
    <property type="term" value="P:protein import into mitochondrial matrix"/>
    <property type="evidence" value="ECO:0007669"/>
    <property type="project" value="TreeGrafter"/>
</dbReference>
<evidence type="ECO:0000256" key="13">
    <source>
        <dbReference type="ARBA" id="ARBA00080405"/>
    </source>
</evidence>
<name>A0A8H3J3F1_9LECA</name>
<dbReference type="AlphaFoldDB" id="A0A8H3J3F1"/>
<organism evidence="17 18">
    <name type="scientific">Alectoria fallacina</name>
    <dbReference type="NCBI Taxonomy" id="1903189"/>
    <lineage>
        <taxon>Eukaryota</taxon>
        <taxon>Fungi</taxon>
        <taxon>Dikarya</taxon>
        <taxon>Ascomycota</taxon>
        <taxon>Pezizomycotina</taxon>
        <taxon>Lecanoromycetes</taxon>
        <taxon>OSLEUM clade</taxon>
        <taxon>Lecanoromycetidae</taxon>
        <taxon>Lecanorales</taxon>
        <taxon>Lecanorineae</taxon>
        <taxon>Parmeliaceae</taxon>
        <taxon>Alectoria</taxon>
    </lineage>
</organism>
<evidence type="ECO:0000256" key="16">
    <source>
        <dbReference type="SAM" id="Phobius"/>
    </source>
</evidence>
<dbReference type="OrthoDB" id="2154253at2759"/>
<evidence type="ECO:0000256" key="2">
    <source>
        <dbReference type="ARBA" id="ARBA00005792"/>
    </source>
</evidence>
<dbReference type="GO" id="GO:0006886">
    <property type="term" value="P:intracellular protein transport"/>
    <property type="evidence" value="ECO:0007669"/>
    <property type="project" value="InterPro"/>
</dbReference>
<keyword evidence="3" id="KW-0813">Transport</keyword>
<gene>
    <name evidence="17" type="ORF">ALECFALPRED_008395</name>
</gene>
<dbReference type="PANTHER" id="PTHR12430:SF0">
    <property type="entry name" value="TRANSLOCASE OF OUTER MITOCHONDRIAL MEMBRANE 20"/>
    <property type="match status" value="1"/>
</dbReference>
<evidence type="ECO:0000256" key="14">
    <source>
        <dbReference type="PIRNR" id="PIRNR037707"/>
    </source>
</evidence>
<reference evidence="17" key="1">
    <citation type="submission" date="2021-03" db="EMBL/GenBank/DDBJ databases">
        <authorList>
            <person name="Tagirdzhanova G."/>
        </authorList>
    </citation>
    <scope>NUCLEOTIDE SEQUENCE</scope>
</reference>
<dbReference type="Proteomes" id="UP000664203">
    <property type="component" value="Unassembled WGS sequence"/>
</dbReference>
<keyword evidence="8 14" id="KW-0496">Mitochondrion</keyword>
<evidence type="ECO:0000313" key="17">
    <source>
        <dbReference type="EMBL" id="CAF9939984.1"/>
    </source>
</evidence>
<evidence type="ECO:0000256" key="6">
    <source>
        <dbReference type="ARBA" id="ARBA00022927"/>
    </source>
</evidence>
<feature type="transmembrane region" description="Helical" evidence="16">
    <location>
        <begin position="6"/>
        <end position="28"/>
    </location>
</feature>
<accession>A0A8H3J3F1</accession>